<feature type="region of interest" description="Disordered" evidence="1">
    <location>
        <begin position="410"/>
        <end position="458"/>
    </location>
</feature>
<dbReference type="EMBL" id="JBBCAQ010000041">
    <property type="protein sequence ID" value="KAK7571062.1"/>
    <property type="molecule type" value="Genomic_DNA"/>
</dbReference>
<organism evidence="4 5">
    <name type="scientific">Parthenolecanium corni</name>
    <dbReference type="NCBI Taxonomy" id="536013"/>
    <lineage>
        <taxon>Eukaryota</taxon>
        <taxon>Metazoa</taxon>
        <taxon>Ecdysozoa</taxon>
        <taxon>Arthropoda</taxon>
        <taxon>Hexapoda</taxon>
        <taxon>Insecta</taxon>
        <taxon>Pterygota</taxon>
        <taxon>Neoptera</taxon>
        <taxon>Paraneoptera</taxon>
        <taxon>Hemiptera</taxon>
        <taxon>Sternorrhyncha</taxon>
        <taxon>Coccoidea</taxon>
        <taxon>Coccidae</taxon>
        <taxon>Parthenolecanium</taxon>
    </lineage>
</organism>
<protein>
    <submittedName>
        <fullName evidence="4">Uncharacterized protein</fullName>
    </submittedName>
</protein>
<evidence type="ECO:0000256" key="1">
    <source>
        <dbReference type="SAM" id="MobiDB-lite"/>
    </source>
</evidence>
<evidence type="ECO:0000259" key="3">
    <source>
        <dbReference type="Pfam" id="PF23070"/>
    </source>
</evidence>
<name>A0AAN9T3P8_9HEMI</name>
<sequence>MFRENATPITCPFKPPYTFTYNRGHGECRYPVSTIDSCTQDSKFVIQYQACPDVYGSESALEEIQCLAVWKEGSYRYLVGKVNNYHIGSGEDHYRCFVFEKSSTFPSMSMDSDATVDREVEYKIAQSGDATCTGLFSPAEGSRTMILKRTPHNFKCKFPNWMTKKKQWHTLDYSYSYTFWLNNNTLSITNTTSLMDENYYLNEKLTRHSLFNGDEIRINCVDTIKSTNDYVQLLTHYLTECQRGYLCITLHKRSDHIAEIQLGTATKRQEDACQRNFFDPSKTPYITLVTPEPETKVCPFFGNFRVNGVSGMEQSVSDRFSTDESRNSQPYLSSVDIMETFSDNLSQGYLRSESQVRTARNGDPDAGDSQSYSHNAKYNTRRRNVKRRDINYVGFQSNAKLNLSTTYVLSPSGSSSPAAAPVPSQRGHERARSRSSRRPDAAENGTARTKRSAKSGGDKKNSCILNFNKLYFGCRSPDTMEFRSDCPLFSSDIISVYLCHGSWIHNVSQNSSVHYLVTTPLSRTSRGVRRYCFMYQTNEDSSLIHFTSTSDTCHRDSIPGADGALSFNITPIGGAGKCAELNSTSVQNSLSYLAAATIVLHCIFTISSRFCAIR</sequence>
<keyword evidence="5" id="KW-1185">Reference proteome</keyword>
<dbReference type="PANTHER" id="PTHR22255:SF9">
    <property type="entry name" value="LP06548P"/>
    <property type="match status" value="1"/>
</dbReference>
<feature type="region of interest" description="Disordered" evidence="1">
    <location>
        <begin position="346"/>
        <end position="385"/>
    </location>
</feature>
<evidence type="ECO:0000313" key="5">
    <source>
        <dbReference type="Proteomes" id="UP001367676"/>
    </source>
</evidence>
<evidence type="ECO:0000313" key="4">
    <source>
        <dbReference type="EMBL" id="KAK7571062.1"/>
    </source>
</evidence>
<dbReference type="AlphaFoldDB" id="A0AAN9T3P8"/>
<dbReference type="GO" id="GO:0061909">
    <property type="term" value="P:autophagosome-lysosome fusion"/>
    <property type="evidence" value="ECO:0007669"/>
    <property type="project" value="TreeGrafter"/>
</dbReference>
<dbReference type="PANTHER" id="PTHR22255">
    <property type="entry name" value="LP06548P"/>
    <property type="match status" value="1"/>
</dbReference>
<feature type="domain" description="DUF7042" evidence="2">
    <location>
        <begin position="8"/>
        <end position="148"/>
    </location>
</feature>
<feature type="compositionally biased region" description="Basic and acidic residues" evidence="1">
    <location>
        <begin position="426"/>
        <end position="441"/>
    </location>
</feature>
<dbReference type="Pfam" id="PF23069">
    <property type="entry name" value="DUF7042"/>
    <property type="match status" value="1"/>
</dbReference>
<dbReference type="InterPro" id="IPR055471">
    <property type="entry name" value="DUF7043"/>
</dbReference>
<comment type="caution">
    <text evidence="4">The sequence shown here is derived from an EMBL/GenBank/DDBJ whole genome shotgun (WGS) entry which is preliminary data.</text>
</comment>
<feature type="compositionally biased region" description="Polar residues" evidence="1">
    <location>
        <begin position="368"/>
        <end position="378"/>
    </location>
</feature>
<evidence type="ECO:0000259" key="2">
    <source>
        <dbReference type="Pfam" id="PF23069"/>
    </source>
</evidence>
<feature type="compositionally biased region" description="Polar residues" evidence="1">
    <location>
        <begin position="346"/>
        <end position="358"/>
    </location>
</feature>
<reference evidence="4 5" key="1">
    <citation type="submission" date="2024-03" db="EMBL/GenBank/DDBJ databases">
        <title>Adaptation during the transition from Ophiocordyceps entomopathogen to insect associate is accompanied by gene loss and intensified selection.</title>
        <authorList>
            <person name="Ward C.M."/>
            <person name="Onetto C.A."/>
            <person name="Borneman A.R."/>
        </authorList>
    </citation>
    <scope>NUCLEOTIDE SEQUENCE [LARGE SCALE GENOMIC DNA]</scope>
    <source>
        <strain evidence="4">AWRI1</strain>
        <tissue evidence="4">Single Adult Female</tissue>
    </source>
</reference>
<feature type="domain" description="DUF7043" evidence="3">
    <location>
        <begin position="155"/>
        <end position="281"/>
    </location>
</feature>
<dbReference type="Pfam" id="PF23070">
    <property type="entry name" value="DUF7043"/>
    <property type="match status" value="1"/>
</dbReference>
<gene>
    <name evidence="4" type="ORF">V9T40_014666</name>
</gene>
<proteinExistence type="predicted"/>
<accession>A0AAN9T3P8</accession>
<feature type="compositionally biased region" description="Low complexity" evidence="1">
    <location>
        <begin position="410"/>
        <end position="424"/>
    </location>
</feature>
<dbReference type="InterPro" id="IPR055470">
    <property type="entry name" value="DUF7042"/>
</dbReference>
<dbReference type="Proteomes" id="UP001367676">
    <property type="component" value="Unassembled WGS sequence"/>
</dbReference>